<dbReference type="Proteomes" id="UP000221024">
    <property type="component" value="Unassembled WGS sequence"/>
</dbReference>
<keyword evidence="2" id="KW-1185">Reference proteome</keyword>
<accession>A0A2H3P4D1</accession>
<name>A0A2H3P4D1_9BACT</name>
<dbReference type="RefSeq" id="WP_098060768.1">
    <property type="nucleotide sequence ID" value="NZ_PDEP01000001.1"/>
</dbReference>
<gene>
    <name evidence="1" type="ORF">CRI93_01180</name>
</gene>
<dbReference type="OrthoDB" id="1494248at2"/>
<evidence type="ECO:0000313" key="1">
    <source>
        <dbReference type="EMBL" id="PEN09369.1"/>
    </source>
</evidence>
<proteinExistence type="predicted"/>
<protein>
    <submittedName>
        <fullName evidence="1">Uncharacterized protein</fullName>
    </submittedName>
</protein>
<sequence length="148" mass="16425">MASRTTTFIDDDAQIFTVRAPAHIPEAPVESDHHDFMADHWVDLAAASYMGFQKLGIGLVVVQERPSVDDAVKMEAHTLGYAQADGIWMKQRSGQLPMEWVDTQLQSYDPNESVLALFVESEDTIRAYAISAQPNPPDALREARAPLN</sequence>
<evidence type="ECO:0000313" key="2">
    <source>
        <dbReference type="Proteomes" id="UP000221024"/>
    </source>
</evidence>
<organism evidence="1 2">
    <name type="scientific">Longimonas halophila</name>
    <dbReference type="NCBI Taxonomy" id="1469170"/>
    <lineage>
        <taxon>Bacteria</taxon>
        <taxon>Pseudomonadati</taxon>
        <taxon>Rhodothermota</taxon>
        <taxon>Rhodothermia</taxon>
        <taxon>Rhodothermales</taxon>
        <taxon>Salisaetaceae</taxon>
        <taxon>Longimonas</taxon>
    </lineage>
</organism>
<comment type="caution">
    <text evidence="1">The sequence shown here is derived from an EMBL/GenBank/DDBJ whole genome shotgun (WGS) entry which is preliminary data.</text>
</comment>
<dbReference type="AlphaFoldDB" id="A0A2H3P4D1"/>
<dbReference type="EMBL" id="PDEP01000001">
    <property type="protein sequence ID" value="PEN09369.1"/>
    <property type="molecule type" value="Genomic_DNA"/>
</dbReference>
<reference evidence="1 2" key="1">
    <citation type="submission" date="2017-10" db="EMBL/GenBank/DDBJ databases">
        <title>Draft genome of Longimonas halophila.</title>
        <authorList>
            <person name="Goh K.M."/>
            <person name="Shamsir M.S."/>
            <person name="Lim S.W."/>
        </authorList>
    </citation>
    <scope>NUCLEOTIDE SEQUENCE [LARGE SCALE GENOMIC DNA]</scope>
    <source>
        <strain evidence="1 2">KCTC 42399</strain>
    </source>
</reference>